<dbReference type="Pfam" id="PF02353">
    <property type="entry name" value="CMAS"/>
    <property type="match status" value="2"/>
</dbReference>
<dbReference type="CDD" id="cd02440">
    <property type="entry name" value="AdoMet_MTases"/>
    <property type="match status" value="1"/>
</dbReference>
<dbReference type="Pfam" id="PF07103">
    <property type="entry name" value="DUF1365"/>
    <property type="match status" value="1"/>
</dbReference>
<dbReference type="PANTHER" id="PTHR43667">
    <property type="entry name" value="CYCLOPROPANE-FATTY-ACYL-PHOSPHOLIPID SYNTHASE"/>
    <property type="match status" value="1"/>
</dbReference>
<feature type="region of interest" description="Disordered" evidence="1">
    <location>
        <begin position="459"/>
        <end position="497"/>
    </location>
</feature>
<evidence type="ECO:0000313" key="2">
    <source>
        <dbReference type="EMBL" id="QDQ98315.1"/>
    </source>
</evidence>
<reference evidence="2 3" key="1">
    <citation type="submission" date="2019-07" db="EMBL/GenBank/DDBJ databases">
        <title>Tomitella cavernea sp. nov., an actinomycete isolated from soil.</title>
        <authorList>
            <person name="Cheng J."/>
        </authorList>
    </citation>
    <scope>NUCLEOTIDE SEQUENCE [LARGE SCALE GENOMIC DNA]</scope>
    <source>
        <strain evidence="2 3">HY188</strain>
    </source>
</reference>
<reference evidence="2 3" key="2">
    <citation type="submission" date="2019-07" db="EMBL/GenBank/DDBJ databases">
        <authorList>
            <person name="Huang Y."/>
        </authorList>
    </citation>
    <scope>NUCLEOTIDE SEQUENCE [LARGE SCALE GENOMIC DNA]</scope>
    <source>
        <strain evidence="2 3">HY188</strain>
    </source>
</reference>
<keyword evidence="3" id="KW-1185">Reference proteome</keyword>
<feature type="compositionally biased region" description="Low complexity" evidence="1">
    <location>
        <begin position="473"/>
        <end position="494"/>
    </location>
</feature>
<dbReference type="PANTHER" id="PTHR43667:SF2">
    <property type="entry name" value="FATTY ACID C-METHYL TRANSFERASE"/>
    <property type="match status" value="1"/>
</dbReference>
<protein>
    <submittedName>
        <fullName evidence="2">DUF1365 family protein</fullName>
    </submittedName>
</protein>
<dbReference type="InterPro" id="IPR050723">
    <property type="entry name" value="CFA/CMAS"/>
</dbReference>
<proteinExistence type="predicted"/>
<sequence length="759" mass="82758">MSESVNAQAVAAPALYLTRITHVRTEPVRRRMEHTSYCWFVDLDDLPRLPGMLAPLARFRGEDHLDGAPGAGLRARVDAFLARRGVDLRGGRVTAMMNARVLGYEFNPLTVYWCHDPDGRVVCVIAEVHNTYGQRHSYLVETDRRGRASADKAFYVSPFNDTGGRYGMALPEPEERLALNVTLHREGRDPFVALVTGDRLPATPANILRAQLRAPWAPLAVSASIRAEGIRLWARGLPLRPRPAHPRHAVSDARRHAAAAEPARHALSAASEQGCRCGVTAETADGGTVTVPQAPRSLRARVAAPVVSLLFRRIARRLAAQGTPIRIELPDGTVIGDAAEPSPELPPAPRMILHDPTAFARRVGADGLIGFGEAYMAGDWASPDLDAVLTRLATRMTDLVPPRLQGLRRLYVRARPQRERNTAENARRNVAQHYDLSNDFFALFLDGTMTYSSGLFGAPGEPGSASGEAGTHATAAPATAAPASATAAPATVTAPPVPDPPPGWIDLAAAQRVKIDRLLDAAGVGPGTRLLEIGTGWGELCIRAAARGASVRSVTLSEEQQAEASSRVRAAGYADRVRIDLCDYRAVDGRYDAIVSVEMIEAVGHEYWTGYFRAVDGLLAPGGRFALQAITMPHDRMLRTRDTYTWIQKYIFPGGFLPSAQAIESVARRNTGLRVRESMSFGPHYAHTLRLWDRRSQTHSRRIAALGFDRTFRRMWHFYLCYSEAGFRSGYLDVQQIVLDRPGEHTAAARCGGPDGESG</sequence>
<dbReference type="SUPFAM" id="SSF53335">
    <property type="entry name" value="S-adenosyl-L-methionine-dependent methyltransferases"/>
    <property type="match status" value="1"/>
</dbReference>
<accession>A0A516X5H6</accession>
<evidence type="ECO:0000313" key="3">
    <source>
        <dbReference type="Proteomes" id="UP000317344"/>
    </source>
</evidence>
<dbReference type="InterPro" id="IPR010775">
    <property type="entry name" value="DUF1365"/>
</dbReference>
<dbReference type="EMBL" id="CP041765">
    <property type="protein sequence ID" value="QDQ98315.1"/>
    <property type="molecule type" value="Genomic_DNA"/>
</dbReference>
<dbReference type="InterPro" id="IPR029063">
    <property type="entry name" value="SAM-dependent_MTases_sf"/>
</dbReference>
<gene>
    <name evidence="2" type="ORF">FO059_14595</name>
</gene>
<dbReference type="Proteomes" id="UP000317344">
    <property type="component" value="Chromosome"/>
</dbReference>
<dbReference type="AlphaFoldDB" id="A0A516X5H6"/>
<dbReference type="OrthoDB" id="9782855at2"/>
<dbReference type="KEGG" id="toy:FO059_14595"/>
<organism evidence="2 3">
    <name type="scientific">Tomitella fengzijianii</name>
    <dbReference type="NCBI Taxonomy" id="2597660"/>
    <lineage>
        <taxon>Bacteria</taxon>
        <taxon>Bacillati</taxon>
        <taxon>Actinomycetota</taxon>
        <taxon>Actinomycetes</taxon>
        <taxon>Mycobacteriales</taxon>
        <taxon>Tomitella</taxon>
    </lineage>
</organism>
<evidence type="ECO:0000256" key="1">
    <source>
        <dbReference type="SAM" id="MobiDB-lite"/>
    </source>
</evidence>
<name>A0A516X5H6_9ACTN</name>
<dbReference type="Gene3D" id="3.40.50.150">
    <property type="entry name" value="Vaccinia Virus protein VP39"/>
    <property type="match status" value="1"/>
</dbReference>